<name>A0ABV2K2Z1_SPOPS</name>
<keyword evidence="2" id="KW-1185">Reference proteome</keyword>
<reference evidence="1 2" key="1">
    <citation type="submission" date="2024-06" db="EMBL/GenBank/DDBJ databases">
        <title>Sorghum-associated microbial communities from plants grown in Nebraska, USA.</title>
        <authorList>
            <person name="Schachtman D."/>
        </authorList>
    </citation>
    <scope>NUCLEOTIDE SEQUENCE [LARGE SCALE GENOMIC DNA]</scope>
    <source>
        <strain evidence="1 2">1288</strain>
    </source>
</reference>
<protein>
    <submittedName>
        <fullName evidence="1">Uncharacterized protein</fullName>
    </submittedName>
</protein>
<comment type="caution">
    <text evidence="1">The sequence shown here is derived from an EMBL/GenBank/DDBJ whole genome shotgun (WGS) entry which is preliminary data.</text>
</comment>
<dbReference type="EMBL" id="JBEPME010000001">
    <property type="protein sequence ID" value="MET3655431.1"/>
    <property type="molecule type" value="Genomic_DNA"/>
</dbReference>
<accession>A0ABV2K2Z1</accession>
<evidence type="ECO:0000313" key="1">
    <source>
        <dbReference type="EMBL" id="MET3655431.1"/>
    </source>
</evidence>
<organism evidence="1 2">
    <name type="scientific">Sporosarcina psychrophila</name>
    <name type="common">Bacillus psychrophilus</name>
    <dbReference type="NCBI Taxonomy" id="1476"/>
    <lineage>
        <taxon>Bacteria</taxon>
        <taxon>Bacillati</taxon>
        <taxon>Bacillota</taxon>
        <taxon>Bacilli</taxon>
        <taxon>Bacillales</taxon>
        <taxon>Caryophanaceae</taxon>
        <taxon>Sporosarcina</taxon>
    </lineage>
</organism>
<dbReference type="RefSeq" id="WP_354312043.1">
    <property type="nucleotide sequence ID" value="NZ_JBEPME010000001.1"/>
</dbReference>
<sequence>MSRTNLTVEILTDGKKKSVFYFGTENVVECSKTLVNNYTLYMHGAPNDTWNGVIYPRILTGVEKQHVQMMDRILIPTSMNNTCVEKDVVLDTDKLGPFNESPNLNSVTKKLNHSIIVNLYIVNSNF</sequence>
<proteinExistence type="predicted"/>
<evidence type="ECO:0000313" key="2">
    <source>
        <dbReference type="Proteomes" id="UP001549104"/>
    </source>
</evidence>
<gene>
    <name evidence="1" type="ORF">ABIC55_000515</name>
</gene>
<dbReference type="Proteomes" id="UP001549104">
    <property type="component" value="Unassembled WGS sequence"/>
</dbReference>